<sequence length="220" mass="25047">GPYDVAILAAEDPAALVDWLNSNGYSFPEAGEGILNEYISRQWYFVASKISTGEEATGLAEGTIEPLVLSFRSDRIVYPLRITSLSSDFCEVLLYVFAEQPVVPEEYQFLSLNIAEQVAYFEREDNVFYVELREHIDFGRIVDRAPLGQLLFYREFGEHISDAEYLQLSGEQIFKLADSFTKINHLTKLRAAVTADRMIDVELKRYESKDYLDSRANSGL</sequence>
<gene>
    <name evidence="1" type="ORF">S06H3_57703</name>
</gene>
<organism evidence="1">
    <name type="scientific">marine sediment metagenome</name>
    <dbReference type="NCBI Taxonomy" id="412755"/>
    <lineage>
        <taxon>unclassified sequences</taxon>
        <taxon>metagenomes</taxon>
        <taxon>ecological metagenomes</taxon>
    </lineage>
</organism>
<evidence type="ECO:0000313" key="1">
    <source>
        <dbReference type="EMBL" id="GAI49138.1"/>
    </source>
</evidence>
<name>X1NZU3_9ZZZZ</name>
<feature type="non-terminal residue" evidence="1">
    <location>
        <position position="220"/>
    </location>
</feature>
<comment type="caution">
    <text evidence="1">The sequence shown here is derived from an EMBL/GenBank/DDBJ whole genome shotgun (WGS) entry which is preliminary data.</text>
</comment>
<proteinExistence type="predicted"/>
<accession>X1NZU3</accession>
<dbReference type="Pfam" id="PF10092">
    <property type="entry name" value="DUF2330"/>
    <property type="match status" value="1"/>
</dbReference>
<feature type="non-terminal residue" evidence="1">
    <location>
        <position position="1"/>
    </location>
</feature>
<reference evidence="1" key="1">
    <citation type="journal article" date="2014" name="Front. Microbiol.">
        <title>High frequency of phylogenetically diverse reductive dehalogenase-homologous genes in deep subseafloor sedimentary metagenomes.</title>
        <authorList>
            <person name="Kawai M."/>
            <person name="Futagami T."/>
            <person name="Toyoda A."/>
            <person name="Takaki Y."/>
            <person name="Nishi S."/>
            <person name="Hori S."/>
            <person name="Arai W."/>
            <person name="Tsubouchi T."/>
            <person name="Morono Y."/>
            <person name="Uchiyama I."/>
            <person name="Ito T."/>
            <person name="Fujiyama A."/>
            <person name="Inagaki F."/>
            <person name="Takami H."/>
        </authorList>
    </citation>
    <scope>NUCLEOTIDE SEQUENCE</scope>
    <source>
        <strain evidence="1">Expedition CK06-06</strain>
    </source>
</reference>
<dbReference type="AlphaFoldDB" id="X1NZU3"/>
<protein>
    <submittedName>
        <fullName evidence="1">Uncharacterized protein</fullName>
    </submittedName>
</protein>
<dbReference type="EMBL" id="BARV01037273">
    <property type="protein sequence ID" value="GAI49138.1"/>
    <property type="molecule type" value="Genomic_DNA"/>
</dbReference>
<dbReference type="InterPro" id="IPR019283">
    <property type="entry name" value="DUF2330"/>
</dbReference>